<feature type="region of interest" description="Disordered" evidence="1">
    <location>
        <begin position="1"/>
        <end position="20"/>
    </location>
</feature>
<evidence type="ECO:0000313" key="2">
    <source>
        <dbReference type="EMBL" id="UOQ83606.1"/>
    </source>
</evidence>
<accession>A0ABY4GGZ7</accession>
<proteinExistence type="predicted"/>
<sequence>MTNNQNAKPSEMNATDLPDVPAFQDEFTRGFMESTEPTEEGYYSFVSKTGAYQMNFPEDMTISEKSYNIGPDNRSELVNMETKNFENIYVGHQVEYYSFLSDAAHGKEDITSRMGVDLSFEEIPSAFQDQHVEIAEYKYDDVTELATLIRKEEQGQQIHIFTDIRCSKELGAKACEEKRIAKKEEIVEWLKNIQLFDKEGG</sequence>
<reference evidence="2 3" key="1">
    <citation type="submission" date="2022-04" db="EMBL/GenBank/DDBJ databases">
        <title>Gracilibacillus sp. isolated from saltern.</title>
        <authorList>
            <person name="Won M."/>
            <person name="Lee C.-M."/>
            <person name="Woen H.-Y."/>
            <person name="Kwon S.-W."/>
        </authorList>
    </citation>
    <scope>NUCLEOTIDE SEQUENCE [LARGE SCALE GENOMIC DNA]</scope>
    <source>
        <strain evidence="2 3">SSPM10-3</strain>
    </source>
</reference>
<dbReference type="EMBL" id="CP095071">
    <property type="protein sequence ID" value="UOQ83606.1"/>
    <property type="molecule type" value="Genomic_DNA"/>
</dbReference>
<dbReference type="RefSeq" id="WP_244740623.1">
    <property type="nucleotide sequence ID" value="NZ_CP095071.1"/>
</dbReference>
<name>A0ABY4GGZ7_9BACI</name>
<organism evidence="2 3">
    <name type="scientific">Gracilibacillus salinarum</name>
    <dbReference type="NCBI Taxonomy" id="2932255"/>
    <lineage>
        <taxon>Bacteria</taxon>
        <taxon>Bacillati</taxon>
        <taxon>Bacillota</taxon>
        <taxon>Bacilli</taxon>
        <taxon>Bacillales</taxon>
        <taxon>Bacillaceae</taxon>
        <taxon>Gracilibacillus</taxon>
    </lineage>
</organism>
<evidence type="ECO:0000313" key="3">
    <source>
        <dbReference type="Proteomes" id="UP000831537"/>
    </source>
</evidence>
<keyword evidence="3" id="KW-1185">Reference proteome</keyword>
<evidence type="ECO:0000256" key="1">
    <source>
        <dbReference type="SAM" id="MobiDB-lite"/>
    </source>
</evidence>
<gene>
    <name evidence="2" type="ORF">MUN87_12655</name>
</gene>
<dbReference type="Proteomes" id="UP000831537">
    <property type="component" value="Chromosome"/>
</dbReference>
<protein>
    <submittedName>
        <fullName evidence="2">Uncharacterized protein</fullName>
    </submittedName>
</protein>